<feature type="compositionally biased region" description="Pro residues" evidence="1">
    <location>
        <begin position="246"/>
        <end position="264"/>
    </location>
</feature>
<dbReference type="KEGG" id="bmei:Spa11_22150"/>
<dbReference type="Gene3D" id="1.25.10.10">
    <property type="entry name" value="Leucine-rich Repeat Variant"/>
    <property type="match status" value="1"/>
</dbReference>
<dbReference type="Proteomes" id="UP000316426">
    <property type="component" value="Chromosome"/>
</dbReference>
<name>A0A518K891_9BACT</name>
<dbReference type="AlphaFoldDB" id="A0A518K891"/>
<accession>A0A518K891</accession>
<dbReference type="RefSeq" id="WP_145112012.1">
    <property type="nucleotide sequence ID" value="NZ_CP036349.1"/>
</dbReference>
<dbReference type="InterPro" id="IPR011989">
    <property type="entry name" value="ARM-like"/>
</dbReference>
<protein>
    <recommendedName>
        <fullName evidence="4">HEAT repeat protein</fullName>
    </recommendedName>
</protein>
<organism evidence="2 3">
    <name type="scientific">Botrimarina mediterranea</name>
    <dbReference type="NCBI Taxonomy" id="2528022"/>
    <lineage>
        <taxon>Bacteria</taxon>
        <taxon>Pseudomonadati</taxon>
        <taxon>Planctomycetota</taxon>
        <taxon>Planctomycetia</taxon>
        <taxon>Pirellulales</taxon>
        <taxon>Lacipirellulaceae</taxon>
        <taxon>Botrimarina</taxon>
    </lineage>
</organism>
<evidence type="ECO:0000313" key="2">
    <source>
        <dbReference type="EMBL" id="QDV74016.1"/>
    </source>
</evidence>
<feature type="region of interest" description="Disordered" evidence="1">
    <location>
        <begin position="238"/>
        <end position="279"/>
    </location>
</feature>
<keyword evidence="3" id="KW-1185">Reference proteome</keyword>
<evidence type="ECO:0000256" key="1">
    <source>
        <dbReference type="SAM" id="MobiDB-lite"/>
    </source>
</evidence>
<gene>
    <name evidence="2" type="ORF">Spa11_22150</name>
</gene>
<feature type="region of interest" description="Disordered" evidence="1">
    <location>
        <begin position="214"/>
        <end position="233"/>
    </location>
</feature>
<reference evidence="2 3" key="1">
    <citation type="submission" date="2019-02" db="EMBL/GenBank/DDBJ databases">
        <title>Deep-cultivation of Planctomycetes and their phenomic and genomic characterization uncovers novel biology.</title>
        <authorList>
            <person name="Wiegand S."/>
            <person name="Jogler M."/>
            <person name="Boedeker C."/>
            <person name="Pinto D."/>
            <person name="Vollmers J."/>
            <person name="Rivas-Marin E."/>
            <person name="Kohn T."/>
            <person name="Peeters S.H."/>
            <person name="Heuer A."/>
            <person name="Rast P."/>
            <person name="Oberbeckmann S."/>
            <person name="Bunk B."/>
            <person name="Jeske O."/>
            <person name="Meyerdierks A."/>
            <person name="Storesund J.E."/>
            <person name="Kallscheuer N."/>
            <person name="Luecker S."/>
            <person name="Lage O.M."/>
            <person name="Pohl T."/>
            <person name="Merkel B.J."/>
            <person name="Hornburger P."/>
            <person name="Mueller R.-W."/>
            <person name="Bruemmer F."/>
            <person name="Labrenz M."/>
            <person name="Spormann A.M."/>
            <person name="Op den Camp H."/>
            <person name="Overmann J."/>
            <person name="Amann R."/>
            <person name="Jetten M.S.M."/>
            <person name="Mascher T."/>
            <person name="Medema M.H."/>
            <person name="Devos D.P."/>
            <person name="Kaster A.-K."/>
            <person name="Ovreas L."/>
            <person name="Rohde M."/>
            <person name="Galperin M.Y."/>
            <person name="Jogler C."/>
        </authorList>
    </citation>
    <scope>NUCLEOTIDE SEQUENCE [LARGE SCALE GENOMIC DNA]</scope>
    <source>
        <strain evidence="2 3">Spa11</strain>
    </source>
</reference>
<sequence>MLTLAVVASAQGEVLPSAAAGAEPRGFWGNVAWTCRRAHLHCQTSNFGKFLGNAVRPISKLTGGLIPAPCDNEFAAAVELNATQPAGMAPGAVPKPPPPPPPSVAAAAQIKSEKAEAGLRREAVAYLACLDCRYYPEAEAALIASLRADRDECVRLEAAKALACGCCCTPATTKALTVCVTGGCDDGNPAERCPAVRQMALVALQRCQQCTDVSAPATPPEAPLSTVGSEDDAVRVAYAQPTAGGAPPPLDMPPVATPPAPKPPQANRSLVELWQSSKR</sequence>
<dbReference type="EMBL" id="CP036349">
    <property type="protein sequence ID" value="QDV74016.1"/>
    <property type="molecule type" value="Genomic_DNA"/>
</dbReference>
<proteinExistence type="predicted"/>
<evidence type="ECO:0000313" key="3">
    <source>
        <dbReference type="Proteomes" id="UP000316426"/>
    </source>
</evidence>
<evidence type="ECO:0008006" key="4">
    <source>
        <dbReference type="Google" id="ProtNLM"/>
    </source>
</evidence>